<sequence>MSYDVVALHADNPDLRTLTRALEDAGRDLRVRALAGGHLLRLRDASGTLLTLEPAQLVEAPGEVERLLDPDLAAGLPERCWWTEIRARPDEAGREAAHRVADRLALSSGGAVWTSGPADFGVWEETEHPAVEYTAGKAVVVAQDRPVVPFSSWISDVLADPAVQEHGFQLLTPARSRLTYALRTLMALPLARWVVRTEEGDHFDGLTGLPLRPHPEHGHVPARAEGPVSPAEGFLDESPLGRQLVVDFTTRAPKDAFDPGLSVERVTERLAGSAPVAWGPYEPALAPWNRERMARLARHRAPRPSLFRFRGTSPGGSRFSGDLRLTWEEGIVREQVSLVLGHPDAESVPHHALPAAVATVAEGLEMMHVRLARGREDATYAPRWHGLAEPLGFAVGWERAEGSHGRGGPLEGTRLGEGSGAVWYPVPRDVPRERATSLVASQIEYLTAGRGRFGGERPGHLT</sequence>
<dbReference type="Pfam" id="PF19674">
    <property type="entry name" value="DUF6177"/>
    <property type="match status" value="1"/>
</dbReference>
<evidence type="ECO:0000313" key="1">
    <source>
        <dbReference type="EMBL" id="MYR33432.1"/>
    </source>
</evidence>
<evidence type="ECO:0000313" key="2">
    <source>
        <dbReference type="Proteomes" id="UP000467124"/>
    </source>
</evidence>
<gene>
    <name evidence="1" type="ORF">GTW20_14455</name>
</gene>
<accession>A0A7K2ITY7</accession>
<organism evidence="1 2">
    <name type="scientific">Nocardiopsis alba</name>
    <dbReference type="NCBI Taxonomy" id="53437"/>
    <lineage>
        <taxon>Bacteria</taxon>
        <taxon>Bacillati</taxon>
        <taxon>Actinomycetota</taxon>
        <taxon>Actinomycetes</taxon>
        <taxon>Streptosporangiales</taxon>
        <taxon>Nocardiopsidaceae</taxon>
        <taxon>Nocardiopsis</taxon>
    </lineage>
</organism>
<name>A0A7K2ITY7_9ACTN</name>
<dbReference type="EMBL" id="WWHY01000001">
    <property type="protein sequence ID" value="MYR33432.1"/>
    <property type="molecule type" value="Genomic_DNA"/>
</dbReference>
<protein>
    <submittedName>
        <fullName evidence="1">Uncharacterized protein</fullName>
    </submittedName>
</protein>
<dbReference type="RefSeq" id="WP_161111178.1">
    <property type="nucleotide sequence ID" value="NZ_WWHY01000001.1"/>
</dbReference>
<dbReference type="AlphaFoldDB" id="A0A7K2ITY7"/>
<dbReference type="Proteomes" id="UP000467124">
    <property type="component" value="Unassembled WGS sequence"/>
</dbReference>
<reference evidence="1 2" key="1">
    <citation type="journal article" date="2019" name="Nat. Commun.">
        <title>The antimicrobial potential of Streptomyces from insect microbiomes.</title>
        <authorList>
            <person name="Chevrette M.G."/>
            <person name="Carlson C.M."/>
            <person name="Ortega H.E."/>
            <person name="Thomas C."/>
            <person name="Ananiev G.E."/>
            <person name="Barns K.J."/>
            <person name="Book A.J."/>
            <person name="Cagnazzo J."/>
            <person name="Carlos C."/>
            <person name="Flanigan W."/>
            <person name="Grubbs K.J."/>
            <person name="Horn H.A."/>
            <person name="Hoffmann F.M."/>
            <person name="Klassen J.L."/>
            <person name="Knack J.J."/>
            <person name="Lewin G.R."/>
            <person name="McDonald B.R."/>
            <person name="Muller L."/>
            <person name="Melo W.G.P."/>
            <person name="Pinto-Tomas A.A."/>
            <person name="Schmitz A."/>
            <person name="Wendt-Pienkowski E."/>
            <person name="Wildman S."/>
            <person name="Zhao M."/>
            <person name="Zhang F."/>
            <person name="Bugni T.S."/>
            <person name="Andes D.R."/>
            <person name="Pupo M.T."/>
            <person name="Currie C.R."/>
        </authorList>
    </citation>
    <scope>NUCLEOTIDE SEQUENCE [LARGE SCALE GENOMIC DNA]</scope>
    <source>
        <strain evidence="1 2">SID5840</strain>
    </source>
</reference>
<proteinExistence type="predicted"/>
<comment type="caution">
    <text evidence="1">The sequence shown here is derived from an EMBL/GenBank/DDBJ whole genome shotgun (WGS) entry which is preliminary data.</text>
</comment>
<dbReference type="InterPro" id="IPR046175">
    <property type="entry name" value="DUF6177"/>
</dbReference>